<evidence type="ECO:0000313" key="4">
    <source>
        <dbReference type="Proteomes" id="UP000481153"/>
    </source>
</evidence>
<sequence length="213" mass="22878">MRRLCLLLCVVHGATVVAQDLPTPSFNSTDPVIVNATDLHDTLVGPATAAVNEKHGMSTTVYLGIVGGAIACLIVVAALLFAILHTRPRDDDSMDDDLDNLRFTSTAKYTDFNLTHVTSGRTSALGSDAALMSLRSDIESAMNSLRSDPGVRSSRVSVGSRSARSSGVGIAMRVPSLLDINPEVYSANPELRQAMNQYRQDVLDMYGRHETTV</sequence>
<feature type="signal peptide" evidence="2">
    <location>
        <begin position="1"/>
        <end position="18"/>
    </location>
</feature>
<keyword evidence="1" id="KW-1133">Transmembrane helix</keyword>
<feature type="transmembrane region" description="Helical" evidence="1">
    <location>
        <begin position="61"/>
        <end position="84"/>
    </location>
</feature>
<organism evidence="3 4">
    <name type="scientific">Aphanomyces euteiches</name>
    <dbReference type="NCBI Taxonomy" id="100861"/>
    <lineage>
        <taxon>Eukaryota</taxon>
        <taxon>Sar</taxon>
        <taxon>Stramenopiles</taxon>
        <taxon>Oomycota</taxon>
        <taxon>Saprolegniomycetes</taxon>
        <taxon>Saprolegniales</taxon>
        <taxon>Verrucalvaceae</taxon>
        <taxon>Aphanomyces</taxon>
    </lineage>
</organism>
<dbReference type="AlphaFoldDB" id="A0A6G0WZY1"/>
<feature type="chain" id="PRO_5026067733" evidence="2">
    <location>
        <begin position="19"/>
        <end position="213"/>
    </location>
</feature>
<protein>
    <submittedName>
        <fullName evidence="3">Uncharacterized protein</fullName>
    </submittedName>
</protein>
<name>A0A6G0WZY1_9STRA</name>
<evidence type="ECO:0000313" key="3">
    <source>
        <dbReference type="EMBL" id="KAF0733182.1"/>
    </source>
</evidence>
<reference evidence="3 4" key="1">
    <citation type="submission" date="2019-07" db="EMBL/GenBank/DDBJ databases">
        <title>Genomics analysis of Aphanomyces spp. identifies a new class of oomycete effector associated with host adaptation.</title>
        <authorList>
            <person name="Gaulin E."/>
        </authorList>
    </citation>
    <scope>NUCLEOTIDE SEQUENCE [LARGE SCALE GENOMIC DNA]</scope>
    <source>
        <strain evidence="3 4">ATCC 201684</strain>
    </source>
</reference>
<evidence type="ECO:0000256" key="2">
    <source>
        <dbReference type="SAM" id="SignalP"/>
    </source>
</evidence>
<keyword evidence="4" id="KW-1185">Reference proteome</keyword>
<keyword evidence="2" id="KW-0732">Signal</keyword>
<proteinExistence type="predicted"/>
<gene>
    <name evidence="3" type="ORF">Ae201684_009999</name>
</gene>
<dbReference type="Proteomes" id="UP000481153">
    <property type="component" value="Unassembled WGS sequence"/>
</dbReference>
<comment type="caution">
    <text evidence="3">The sequence shown here is derived from an EMBL/GenBank/DDBJ whole genome shotgun (WGS) entry which is preliminary data.</text>
</comment>
<keyword evidence="1" id="KW-0812">Transmembrane</keyword>
<dbReference type="EMBL" id="VJMJ01000126">
    <property type="protein sequence ID" value="KAF0733182.1"/>
    <property type="molecule type" value="Genomic_DNA"/>
</dbReference>
<evidence type="ECO:0000256" key="1">
    <source>
        <dbReference type="SAM" id="Phobius"/>
    </source>
</evidence>
<dbReference type="VEuPathDB" id="FungiDB:AeMF1_012819"/>
<keyword evidence="1" id="KW-0472">Membrane</keyword>
<accession>A0A6G0WZY1</accession>